<sequence length="358" mass="39428">MKKRNILFLTGLLCLVSCSSKEEKAEQDTYQSLRNDVVVSTPVLIRSYGDALTLNGDVSCDERLVRKVFVPCSGRVSGLTVEVGDQVSAGQRLATIHSEAAADYNKGLADADAQIKMAQRDYQMKQDMHRSGMASDKEVAEAREQLLMAHSERSRLSAVASINGFGGRATAVLRSPISGYVMAKNIYNDSYVGQDSGEVLEIANLSRVWVIADVYESDIAKIHQGAPVTVTTMAYDDAVFRGHIDKVYRMLDNESKTMKVRITLDNGRDLLRPGMFATVHVSTGMGSKAFCCVPSKAIVFDGGVDYVVKDMGKRRYRRQRVKVEHMDSVSAYIYSGLRPGERVVSKNALLVFNTLGNE</sequence>
<keyword evidence="2" id="KW-0813">Transport</keyword>
<dbReference type="GO" id="GO:0016020">
    <property type="term" value="C:membrane"/>
    <property type="evidence" value="ECO:0007669"/>
    <property type="project" value="InterPro"/>
</dbReference>
<dbReference type="InterPro" id="IPR058647">
    <property type="entry name" value="BSH_CzcB-like"/>
</dbReference>
<dbReference type="InterPro" id="IPR006143">
    <property type="entry name" value="RND_pump_MFP"/>
</dbReference>
<dbReference type="EMBL" id="VUNG01000008">
    <property type="protein sequence ID" value="MST84019.1"/>
    <property type="molecule type" value="Genomic_DNA"/>
</dbReference>
<comment type="similarity">
    <text evidence="1">Belongs to the membrane fusion protein (MFP) (TC 8.A.1) family.</text>
</comment>
<gene>
    <name evidence="5" type="ORF">FYJ73_04945</name>
</gene>
<feature type="domain" description="CusB-like beta-barrel" evidence="3">
    <location>
        <begin position="207"/>
        <end position="283"/>
    </location>
</feature>
<evidence type="ECO:0000313" key="5">
    <source>
        <dbReference type="EMBL" id="MST84019.1"/>
    </source>
</evidence>
<dbReference type="GO" id="GO:0022857">
    <property type="term" value="F:transmembrane transporter activity"/>
    <property type="evidence" value="ECO:0007669"/>
    <property type="project" value="InterPro"/>
</dbReference>
<reference evidence="5 6" key="1">
    <citation type="submission" date="2019-08" db="EMBL/GenBank/DDBJ databases">
        <title>In-depth cultivation of the pig gut microbiome towards novel bacterial diversity and tailored functional studies.</title>
        <authorList>
            <person name="Wylensek D."/>
            <person name="Hitch T.C.A."/>
            <person name="Clavel T."/>
        </authorList>
    </citation>
    <scope>NUCLEOTIDE SEQUENCE [LARGE SCALE GENOMIC DNA]</scope>
    <source>
        <strain evidence="5 6">LKV-178-WT-2A</strain>
    </source>
</reference>
<dbReference type="InterPro" id="IPR058792">
    <property type="entry name" value="Beta-barrel_RND_2"/>
</dbReference>
<dbReference type="SUPFAM" id="SSF111369">
    <property type="entry name" value="HlyD-like secretion proteins"/>
    <property type="match status" value="1"/>
</dbReference>
<comment type="caution">
    <text evidence="5">The sequence shown here is derived from an EMBL/GenBank/DDBJ whole genome shotgun (WGS) entry which is preliminary data.</text>
</comment>
<dbReference type="InterPro" id="IPR051909">
    <property type="entry name" value="MFP_Cation_Efflux"/>
</dbReference>
<evidence type="ECO:0000259" key="3">
    <source>
        <dbReference type="Pfam" id="PF25954"/>
    </source>
</evidence>
<evidence type="ECO:0000259" key="4">
    <source>
        <dbReference type="Pfam" id="PF25973"/>
    </source>
</evidence>
<name>A0A7K0KDT5_9BACT</name>
<organism evidence="5 6">
    <name type="scientific">Hallella mizrahii</name>
    <dbReference type="NCBI Taxonomy" id="2606637"/>
    <lineage>
        <taxon>Bacteria</taxon>
        <taxon>Pseudomonadati</taxon>
        <taxon>Bacteroidota</taxon>
        <taxon>Bacteroidia</taxon>
        <taxon>Bacteroidales</taxon>
        <taxon>Prevotellaceae</taxon>
        <taxon>Hallella</taxon>
    </lineage>
</organism>
<dbReference type="GO" id="GO:0060003">
    <property type="term" value="P:copper ion export"/>
    <property type="evidence" value="ECO:0007669"/>
    <property type="project" value="TreeGrafter"/>
</dbReference>
<dbReference type="GO" id="GO:0015679">
    <property type="term" value="P:plasma membrane copper ion transport"/>
    <property type="evidence" value="ECO:0007669"/>
    <property type="project" value="TreeGrafter"/>
</dbReference>
<accession>A0A7K0KDT5</accession>
<dbReference type="FunFam" id="2.40.30.170:FF:000010">
    <property type="entry name" value="Efflux RND transporter periplasmic adaptor subunit"/>
    <property type="match status" value="1"/>
</dbReference>
<dbReference type="Gene3D" id="2.40.30.170">
    <property type="match status" value="1"/>
</dbReference>
<dbReference type="PANTHER" id="PTHR30097">
    <property type="entry name" value="CATION EFFLUX SYSTEM PROTEIN CUSB"/>
    <property type="match status" value="1"/>
</dbReference>
<proteinExistence type="inferred from homology"/>
<evidence type="ECO:0000256" key="1">
    <source>
        <dbReference type="ARBA" id="ARBA00009477"/>
    </source>
</evidence>
<dbReference type="Pfam" id="PF25954">
    <property type="entry name" value="Beta-barrel_RND_2"/>
    <property type="match status" value="1"/>
</dbReference>
<evidence type="ECO:0000256" key="2">
    <source>
        <dbReference type="ARBA" id="ARBA00022448"/>
    </source>
</evidence>
<dbReference type="Gene3D" id="2.40.50.100">
    <property type="match status" value="1"/>
</dbReference>
<evidence type="ECO:0000313" key="6">
    <source>
        <dbReference type="Proteomes" id="UP000438914"/>
    </source>
</evidence>
<feature type="domain" description="CzcB-like barrel-sandwich hybrid" evidence="4">
    <location>
        <begin position="67"/>
        <end position="203"/>
    </location>
</feature>
<dbReference type="Proteomes" id="UP000438914">
    <property type="component" value="Unassembled WGS sequence"/>
</dbReference>
<dbReference type="GO" id="GO:0030313">
    <property type="term" value="C:cell envelope"/>
    <property type="evidence" value="ECO:0007669"/>
    <property type="project" value="TreeGrafter"/>
</dbReference>
<dbReference type="RefSeq" id="WP_154533603.1">
    <property type="nucleotide sequence ID" value="NZ_VUNG01000008.1"/>
</dbReference>
<dbReference type="Pfam" id="PF25973">
    <property type="entry name" value="BSH_CzcB"/>
    <property type="match status" value="1"/>
</dbReference>
<dbReference type="Gene3D" id="2.40.420.20">
    <property type="match status" value="1"/>
</dbReference>
<protein>
    <submittedName>
        <fullName evidence="5">Efflux RND transporter periplasmic adaptor subunit</fullName>
    </submittedName>
</protein>
<dbReference type="PANTHER" id="PTHR30097:SF4">
    <property type="entry name" value="SLR6042 PROTEIN"/>
    <property type="match status" value="1"/>
</dbReference>
<dbReference type="NCBIfam" id="TIGR01730">
    <property type="entry name" value="RND_mfp"/>
    <property type="match status" value="1"/>
</dbReference>
<keyword evidence="6" id="KW-1185">Reference proteome</keyword>
<dbReference type="AlphaFoldDB" id="A0A7K0KDT5"/>